<proteinExistence type="predicted"/>
<reference evidence="1" key="1">
    <citation type="journal article" date="2017" name="Appl. Environ. Microbiol.">
        <title>Molecular characterization of an Endozoicomonas-like organism causing infection in king scallop Pecten maximus L.</title>
        <authorList>
            <person name="Cano I."/>
            <person name="van Aerle R."/>
            <person name="Ross S."/>
            <person name="Verner-Jeffreys D.W."/>
            <person name="Paley R.K."/>
            <person name="Rimmer G."/>
            <person name="Ryder D."/>
            <person name="Hooper P."/>
            <person name="Stone D."/>
            <person name="Feist S.W."/>
        </authorList>
    </citation>
    <scope>NUCLEOTIDE SEQUENCE</scope>
</reference>
<dbReference type="AlphaFoldDB" id="A0A2H9T4F5"/>
<gene>
    <name evidence="1" type="ORF">CI610_02951</name>
</gene>
<accession>A0A2H9T4F5</accession>
<dbReference type="EMBL" id="NSIT01000260">
    <property type="protein sequence ID" value="PJE78120.1"/>
    <property type="molecule type" value="Genomic_DNA"/>
</dbReference>
<sequence>MLIMYFIELNISIVHEMSDIFNMLFHLQSLSQHDLTKV</sequence>
<organism evidence="1">
    <name type="scientific">invertebrate metagenome</name>
    <dbReference type="NCBI Taxonomy" id="1711999"/>
    <lineage>
        <taxon>unclassified sequences</taxon>
        <taxon>metagenomes</taxon>
        <taxon>organismal metagenomes</taxon>
    </lineage>
</organism>
<comment type="caution">
    <text evidence="1">The sequence shown here is derived from an EMBL/GenBank/DDBJ whole genome shotgun (WGS) entry which is preliminary data.</text>
</comment>
<protein>
    <submittedName>
        <fullName evidence="1">Uncharacterized protein</fullName>
    </submittedName>
</protein>
<evidence type="ECO:0000313" key="1">
    <source>
        <dbReference type="EMBL" id="PJE78120.1"/>
    </source>
</evidence>
<name>A0A2H9T4F5_9ZZZZ</name>